<dbReference type="CDD" id="cd00610">
    <property type="entry name" value="OAT_like"/>
    <property type="match status" value="1"/>
</dbReference>
<dbReference type="InterPro" id="IPR015424">
    <property type="entry name" value="PyrdxlP-dep_Trfase"/>
</dbReference>
<dbReference type="GO" id="GO:0008483">
    <property type="term" value="F:transaminase activity"/>
    <property type="evidence" value="ECO:0007669"/>
    <property type="project" value="UniProtKB-KW"/>
</dbReference>
<dbReference type="Pfam" id="PF00202">
    <property type="entry name" value="Aminotran_3"/>
    <property type="match status" value="1"/>
</dbReference>
<dbReference type="PANTHER" id="PTHR11986:SF79">
    <property type="entry name" value="ACETYLORNITHINE AMINOTRANSFERASE, MITOCHONDRIAL"/>
    <property type="match status" value="1"/>
</dbReference>
<feature type="non-terminal residue" evidence="5">
    <location>
        <position position="1"/>
    </location>
</feature>
<protein>
    <recommendedName>
        <fullName evidence="6">Aspartate aminotransferase family protein</fullName>
    </recommendedName>
</protein>
<dbReference type="Gene3D" id="3.40.640.10">
    <property type="entry name" value="Type I PLP-dependent aspartate aminotransferase-like (Major domain)"/>
    <property type="match status" value="1"/>
</dbReference>
<dbReference type="PANTHER" id="PTHR11986">
    <property type="entry name" value="AMINOTRANSFERASE CLASS III"/>
    <property type="match status" value="1"/>
</dbReference>
<dbReference type="InterPro" id="IPR015421">
    <property type="entry name" value="PyrdxlP-dep_Trfase_major"/>
</dbReference>
<keyword evidence="4" id="KW-0663">Pyridoxal phosphate</keyword>
<dbReference type="AlphaFoldDB" id="X1JE42"/>
<accession>X1JE42</accession>
<proteinExistence type="predicted"/>
<keyword evidence="3" id="KW-0808">Transferase</keyword>
<evidence type="ECO:0000256" key="3">
    <source>
        <dbReference type="ARBA" id="ARBA00022679"/>
    </source>
</evidence>
<evidence type="ECO:0000256" key="2">
    <source>
        <dbReference type="ARBA" id="ARBA00022576"/>
    </source>
</evidence>
<dbReference type="InterPro" id="IPR005814">
    <property type="entry name" value="Aminotrans_3"/>
</dbReference>
<organism evidence="5">
    <name type="scientific">marine sediment metagenome</name>
    <dbReference type="NCBI Taxonomy" id="412755"/>
    <lineage>
        <taxon>unclassified sequences</taxon>
        <taxon>metagenomes</taxon>
        <taxon>ecological metagenomes</taxon>
    </lineage>
</organism>
<evidence type="ECO:0000256" key="1">
    <source>
        <dbReference type="ARBA" id="ARBA00001933"/>
    </source>
</evidence>
<dbReference type="SUPFAM" id="SSF53383">
    <property type="entry name" value="PLP-dependent transferases"/>
    <property type="match status" value="1"/>
</dbReference>
<dbReference type="PROSITE" id="PS00600">
    <property type="entry name" value="AA_TRANSFER_CLASS_3"/>
    <property type="match status" value="1"/>
</dbReference>
<keyword evidence="2" id="KW-0032">Aminotransferase</keyword>
<reference evidence="5" key="1">
    <citation type="journal article" date="2014" name="Front. Microbiol.">
        <title>High frequency of phylogenetically diverse reductive dehalogenase-homologous genes in deep subseafloor sedimentary metagenomes.</title>
        <authorList>
            <person name="Kawai M."/>
            <person name="Futagami T."/>
            <person name="Toyoda A."/>
            <person name="Takaki Y."/>
            <person name="Nishi S."/>
            <person name="Hori S."/>
            <person name="Arai W."/>
            <person name="Tsubouchi T."/>
            <person name="Morono Y."/>
            <person name="Uchiyama I."/>
            <person name="Ito T."/>
            <person name="Fujiyama A."/>
            <person name="Inagaki F."/>
            <person name="Takami H."/>
        </authorList>
    </citation>
    <scope>NUCLEOTIDE SEQUENCE</scope>
    <source>
        <strain evidence="5">Expedition CK06-06</strain>
    </source>
</reference>
<comment type="caution">
    <text evidence="5">The sequence shown here is derived from an EMBL/GenBank/DDBJ whole genome shotgun (WGS) entry which is preliminary data.</text>
</comment>
<gene>
    <name evidence="5" type="ORF">S03H2_41184</name>
</gene>
<evidence type="ECO:0000313" key="5">
    <source>
        <dbReference type="EMBL" id="GAH68013.1"/>
    </source>
</evidence>
<dbReference type="InterPro" id="IPR050103">
    <property type="entry name" value="Class-III_PLP-dep_AT"/>
</dbReference>
<dbReference type="InterPro" id="IPR049704">
    <property type="entry name" value="Aminotrans_3_PPA_site"/>
</dbReference>
<dbReference type="EMBL" id="BARU01025572">
    <property type="protein sequence ID" value="GAH68013.1"/>
    <property type="molecule type" value="Genomic_DNA"/>
</dbReference>
<dbReference type="FunFam" id="3.40.640.10:FF:000004">
    <property type="entry name" value="Acetylornithine aminotransferase"/>
    <property type="match status" value="1"/>
</dbReference>
<comment type="cofactor">
    <cofactor evidence="1">
        <name>pyridoxal 5'-phosphate</name>
        <dbReference type="ChEBI" id="CHEBI:597326"/>
    </cofactor>
</comment>
<evidence type="ECO:0008006" key="6">
    <source>
        <dbReference type="Google" id="ProtNLM"/>
    </source>
</evidence>
<evidence type="ECO:0000256" key="4">
    <source>
        <dbReference type="ARBA" id="ARBA00022898"/>
    </source>
</evidence>
<sequence>KQLIENEKKYLMQTYTQPDMVLDKGEGLKVWDLEGKLYYDFIGGIAVNALGYCHPKVVEAIKNQAEKLIHCSNLYYSEPQIILAQMLVELSCGDKVFFGNSGAEVNEGAIKLAVKYFKEQNKDKHKIIYMKNSFHGRTIGTLAATGKYKYQKDYLPLLPKFKQAIFNDLNSVKEAVDDQVAAIIVEPIQGEGGINVASKEFIEGLRELCNKKVMLLIFDEIQCGLGRTGKVFAYQYYNVESDILTLAKSLGGRDTYRSFDCQRESSLLF</sequence>
<dbReference type="GO" id="GO:0030170">
    <property type="term" value="F:pyridoxal phosphate binding"/>
    <property type="evidence" value="ECO:0007669"/>
    <property type="project" value="InterPro"/>
</dbReference>
<name>X1JE42_9ZZZZ</name>
<dbReference type="GO" id="GO:0042802">
    <property type="term" value="F:identical protein binding"/>
    <property type="evidence" value="ECO:0007669"/>
    <property type="project" value="TreeGrafter"/>
</dbReference>